<evidence type="ECO:0000259" key="1">
    <source>
        <dbReference type="Pfam" id="PF06054"/>
    </source>
</evidence>
<dbReference type="EMBL" id="FUZI01000001">
    <property type="protein sequence ID" value="SKC30981.1"/>
    <property type="molecule type" value="Genomic_DNA"/>
</dbReference>
<organism evidence="2 3">
    <name type="scientific">Photobacterium piscicola</name>
    <dbReference type="NCBI Taxonomy" id="1378299"/>
    <lineage>
        <taxon>Bacteria</taxon>
        <taxon>Pseudomonadati</taxon>
        <taxon>Pseudomonadota</taxon>
        <taxon>Gammaproteobacteria</taxon>
        <taxon>Vibrionales</taxon>
        <taxon>Vibrionaceae</taxon>
        <taxon>Photobacterium</taxon>
    </lineage>
</organism>
<reference evidence="2 3" key="1">
    <citation type="submission" date="2017-02" db="EMBL/GenBank/DDBJ databases">
        <authorList>
            <person name="Peterson S.W."/>
        </authorList>
    </citation>
    <scope>NUCLEOTIDE SEQUENCE [LARGE SCALE GENOMIC DNA]</scope>
    <source>
        <strain evidence="3">type strain: NCCB 100098</strain>
    </source>
</reference>
<feature type="domain" description="Competence protein CoiA nuclease-like" evidence="1">
    <location>
        <begin position="164"/>
        <end position="262"/>
    </location>
</feature>
<dbReference type="Pfam" id="PF06054">
    <property type="entry name" value="CoiA_nuc"/>
    <property type="match status" value="1"/>
</dbReference>
<sequence>MSVSSVVSRPLWEVFYGAQKKVITVGRLLENPFKPTDVQYQEILANINKAKHDHNDHYLRCSFCNSPLFGRRRNGDNGNKEQFTYFFCHNKNAKDSNIKKIESCPFYTSGANELYNSYCSDKENEWRTNSKYDVISELERSQLVLSQSIINSHFIFSNDDEVNTRRKPDIYFEDQQSNKWVVEFYRSWITTYVAYNRETFFRKQGINLLWLFPVDNGINSAAIEDYIMFGSNNSYLSIKEQHRAANNVFYFGAQQLTATQKKHELTVLAKYPIINKLDNTEFDVEFKTKEVSIFEMSLSPNERLPFAIDTKPNLISYRNDVAHQLVRLRKAYSYCKKHLSYKNVSSRIVIALKDVRDRLDSFDFESYRTQKRVKTYSLRLQSYFSRAGYNVSHSRSKAAANLVTAGDLRRKLKIVPLRKFKQVDFDNLKQLGHCIPSLKITSQFIAMQQFYAELNARLEGLNQLTQHRTKISYNLLKLRKLERRVRCYEYLPQEHINKTNELRSEQDFTLVSTRTSIIVASLNAKIDAAITHSLRYDLASDIRKIRSLFHTFSNGVNSLSEDAIELMNQSEITQDLQLLRSLETVLNRAKGQLSDIRHNASKPTYIRLRNSLDVSIKNHINIVTTLVTKEKELFNAQKIQEEKLQRINGLKKEFITSIEGLHELYLKLQSLKKSNGSVMQKFDLACLQSKDAQEHTRKVNVYLDSPDCSIESDLSYLHYTDKSSYKQFIHDYWQIFGVFQSEADAKLTFEFDLLTDKLELLNTAIRKREKNRTDLYALQLERESLLRYVKQYEFQSLHERLKRSKWHTLYREAEALLLPSWSQAESKRGLIGDKLTNKELRNHNASVLTQIRHQEHDIRHYCSIYTDINKGVKLNLNGSYRQLKRNASILDYEHLSSSSKSILEARLRVISELYTSTICDKLESYI</sequence>
<dbReference type="RefSeq" id="WP_080155820.1">
    <property type="nucleotide sequence ID" value="NZ_FUZI01000001.1"/>
</dbReference>
<dbReference type="AlphaFoldDB" id="A0A1T5HVX2"/>
<name>A0A1T5HVX2_9GAMM</name>
<accession>A0A1T5HVX2</accession>
<gene>
    <name evidence="2" type="ORF">CZ809_00459</name>
</gene>
<dbReference type="OrthoDB" id="5900014at2"/>
<dbReference type="Proteomes" id="UP000189966">
    <property type="component" value="Unassembled WGS sequence"/>
</dbReference>
<evidence type="ECO:0000313" key="2">
    <source>
        <dbReference type="EMBL" id="SKC30981.1"/>
    </source>
</evidence>
<dbReference type="InterPro" id="IPR010330">
    <property type="entry name" value="CoiA_nuc"/>
</dbReference>
<evidence type="ECO:0000313" key="3">
    <source>
        <dbReference type="Proteomes" id="UP000189966"/>
    </source>
</evidence>
<protein>
    <recommendedName>
        <fullName evidence="1">Competence protein CoiA nuclease-like domain-containing protein</fullName>
    </recommendedName>
</protein>
<proteinExistence type="predicted"/>